<evidence type="ECO:0000256" key="1">
    <source>
        <dbReference type="SAM" id="Phobius"/>
    </source>
</evidence>
<keyword evidence="1" id="KW-0812">Transmembrane</keyword>
<dbReference type="Proteomes" id="UP001461498">
    <property type="component" value="Unassembled WGS sequence"/>
</dbReference>
<evidence type="ECO:0000313" key="2">
    <source>
        <dbReference type="EMBL" id="KAK9505800.1"/>
    </source>
</evidence>
<proteinExistence type="predicted"/>
<sequence>MPTLIPADISPYRLMYYSLRIGGYMISDLKPWPLIYSAIHLFLMLSLGILSVLDVIIGNENIERTVMAVSFFAVSVHSFEKLILMASNKEKIKGLLERSYIGENL</sequence>
<keyword evidence="1" id="KW-0472">Membrane</keyword>
<protein>
    <submittedName>
        <fullName evidence="2">Uncharacterized protein</fullName>
    </submittedName>
</protein>
<organism evidence="2 3">
    <name type="scientific">Rhynocoris fuscipes</name>
    <dbReference type="NCBI Taxonomy" id="488301"/>
    <lineage>
        <taxon>Eukaryota</taxon>
        <taxon>Metazoa</taxon>
        <taxon>Ecdysozoa</taxon>
        <taxon>Arthropoda</taxon>
        <taxon>Hexapoda</taxon>
        <taxon>Insecta</taxon>
        <taxon>Pterygota</taxon>
        <taxon>Neoptera</taxon>
        <taxon>Paraneoptera</taxon>
        <taxon>Hemiptera</taxon>
        <taxon>Heteroptera</taxon>
        <taxon>Panheteroptera</taxon>
        <taxon>Cimicomorpha</taxon>
        <taxon>Reduviidae</taxon>
        <taxon>Harpactorinae</taxon>
        <taxon>Harpactorini</taxon>
        <taxon>Rhynocoris</taxon>
    </lineage>
</organism>
<keyword evidence="1" id="KW-1133">Transmembrane helix</keyword>
<name>A0AAW1DBQ6_9HEMI</name>
<dbReference type="EMBL" id="JAPXFL010000006">
    <property type="protein sequence ID" value="KAK9505800.1"/>
    <property type="molecule type" value="Genomic_DNA"/>
</dbReference>
<keyword evidence="3" id="KW-1185">Reference proteome</keyword>
<accession>A0AAW1DBQ6</accession>
<comment type="caution">
    <text evidence="2">The sequence shown here is derived from an EMBL/GenBank/DDBJ whole genome shotgun (WGS) entry which is preliminary data.</text>
</comment>
<dbReference type="AlphaFoldDB" id="A0AAW1DBQ6"/>
<gene>
    <name evidence="2" type="ORF">O3M35_009784</name>
</gene>
<evidence type="ECO:0000313" key="3">
    <source>
        <dbReference type="Proteomes" id="UP001461498"/>
    </source>
</evidence>
<reference evidence="2 3" key="1">
    <citation type="submission" date="2022-12" db="EMBL/GenBank/DDBJ databases">
        <title>Chromosome-level genome assembly of true bugs.</title>
        <authorList>
            <person name="Ma L."/>
            <person name="Li H."/>
        </authorList>
    </citation>
    <scope>NUCLEOTIDE SEQUENCE [LARGE SCALE GENOMIC DNA]</scope>
    <source>
        <strain evidence="2">Lab_2022b</strain>
    </source>
</reference>
<feature type="transmembrane region" description="Helical" evidence="1">
    <location>
        <begin position="34"/>
        <end position="57"/>
    </location>
</feature>